<dbReference type="Gene3D" id="2.170.220.10">
    <property type="match status" value="1"/>
</dbReference>
<dbReference type="SUPFAM" id="SSF47323">
    <property type="entry name" value="Anticodon-binding domain of a subclass of class I aminoacyl-tRNA synthetases"/>
    <property type="match status" value="1"/>
</dbReference>
<dbReference type="STRING" id="1802457.A3F15_01245"/>
<dbReference type="Pfam" id="PF08264">
    <property type="entry name" value="Anticodon_1"/>
    <property type="match status" value="1"/>
</dbReference>
<dbReference type="SUPFAM" id="SSF52374">
    <property type="entry name" value="Nucleotidylyl transferase"/>
    <property type="match status" value="1"/>
</dbReference>
<dbReference type="FunFam" id="2.170.220.10:FF:000001">
    <property type="entry name" value="methionine--tRNA ligase, mitochondrial"/>
    <property type="match status" value="1"/>
</dbReference>
<evidence type="ECO:0000256" key="7">
    <source>
        <dbReference type="ARBA" id="ARBA00047364"/>
    </source>
</evidence>
<dbReference type="InterPro" id="IPR014729">
    <property type="entry name" value="Rossmann-like_a/b/a_fold"/>
</dbReference>
<proteinExistence type="inferred from homology"/>
<evidence type="ECO:0000256" key="6">
    <source>
        <dbReference type="ARBA" id="ARBA00023146"/>
    </source>
</evidence>
<dbReference type="GO" id="GO:0005524">
    <property type="term" value="F:ATP binding"/>
    <property type="evidence" value="ECO:0007669"/>
    <property type="project" value="UniProtKB-KW"/>
</dbReference>
<dbReference type="InterPro" id="IPR015413">
    <property type="entry name" value="Methionyl/Leucyl_tRNA_Synth"/>
</dbReference>
<feature type="domain" description="Methionyl/Valyl/Leucyl/Isoleucyl-tRNA synthetase anticodon-binding" evidence="9">
    <location>
        <begin position="385"/>
        <end position="468"/>
    </location>
</feature>
<evidence type="ECO:0000256" key="3">
    <source>
        <dbReference type="ARBA" id="ARBA00022741"/>
    </source>
</evidence>
<dbReference type="GO" id="GO:0004825">
    <property type="term" value="F:methionine-tRNA ligase activity"/>
    <property type="evidence" value="ECO:0007669"/>
    <property type="project" value="UniProtKB-EC"/>
</dbReference>
<evidence type="ECO:0000256" key="1">
    <source>
        <dbReference type="ARBA" id="ARBA00012838"/>
    </source>
</evidence>
<keyword evidence="2 8" id="KW-0436">Ligase</keyword>
<dbReference type="PANTHER" id="PTHR43326:SF1">
    <property type="entry name" value="METHIONINE--TRNA LIGASE, MITOCHONDRIAL"/>
    <property type="match status" value="1"/>
</dbReference>
<dbReference type="InterPro" id="IPR033911">
    <property type="entry name" value="MetRS_core"/>
</dbReference>
<protein>
    <recommendedName>
        <fullName evidence="1">methionine--tRNA ligase</fullName>
        <ecNumber evidence="1">6.1.1.10</ecNumber>
    </recommendedName>
</protein>
<gene>
    <name evidence="11" type="ORF">A3F15_01245</name>
</gene>
<dbReference type="EMBL" id="MHUC01000018">
    <property type="protein sequence ID" value="OHA70813.1"/>
    <property type="molecule type" value="Genomic_DNA"/>
</dbReference>
<evidence type="ECO:0000256" key="4">
    <source>
        <dbReference type="ARBA" id="ARBA00022840"/>
    </source>
</evidence>
<evidence type="ECO:0000256" key="5">
    <source>
        <dbReference type="ARBA" id="ARBA00022917"/>
    </source>
</evidence>
<dbReference type="Gene3D" id="3.40.50.620">
    <property type="entry name" value="HUPs"/>
    <property type="match status" value="1"/>
</dbReference>
<dbReference type="Gene3D" id="1.10.730.10">
    <property type="entry name" value="Isoleucyl-tRNA Synthetase, Domain 1"/>
    <property type="match status" value="1"/>
</dbReference>
<dbReference type="PRINTS" id="PR01041">
    <property type="entry name" value="TRNASYNTHMET"/>
</dbReference>
<comment type="similarity">
    <text evidence="8">Belongs to the class-I aminoacyl-tRNA synthetase family.</text>
</comment>
<evidence type="ECO:0000256" key="2">
    <source>
        <dbReference type="ARBA" id="ARBA00022598"/>
    </source>
</evidence>
<evidence type="ECO:0000313" key="11">
    <source>
        <dbReference type="EMBL" id="OHA70813.1"/>
    </source>
</evidence>
<accession>A0A1G2RD92</accession>
<comment type="caution">
    <text evidence="11">The sequence shown here is derived from an EMBL/GenBank/DDBJ whole genome shotgun (WGS) entry which is preliminary data.</text>
</comment>
<dbReference type="Pfam" id="PF09334">
    <property type="entry name" value="tRNA-synt_1g"/>
    <property type="match status" value="1"/>
</dbReference>
<comment type="catalytic activity">
    <reaction evidence="7">
        <text>tRNA(Met) + L-methionine + ATP = L-methionyl-tRNA(Met) + AMP + diphosphate</text>
        <dbReference type="Rhea" id="RHEA:13481"/>
        <dbReference type="Rhea" id="RHEA-COMP:9667"/>
        <dbReference type="Rhea" id="RHEA-COMP:9698"/>
        <dbReference type="ChEBI" id="CHEBI:30616"/>
        <dbReference type="ChEBI" id="CHEBI:33019"/>
        <dbReference type="ChEBI" id="CHEBI:57844"/>
        <dbReference type="ChEBI" id="CHEBI:78442"/>
        <dbReference type="ChEBI" id="CHEBI:78530"/>
        <dbReference type="ChEBI" id="CHEBI:456215"/>
        <dbReference type="EC" id="6.1.1.10"/>
    </reaction>
</comment>
<evidence type="ECO:0000313" key="12">
    <source>
        <dbReference type="Proteomes" id="UP000177078"/>
    </source>
</evidence>
<dbReference type="InterPro" id="IPR023457">
    <property type="entry name" value="Met-tRNA_synth_2"/>
</dbReference>
<organism evidence="11 12">
    <name type="scientific">Candidatus Wildermuthbacteria bacterium RIFCSPHIGHO2_12_FULL_40_12</name>
    <dbReference type="NCBI Taxonomy" id="1802457"/>
    <lineage>
        <taxon>Bacteria</taxon>
        <taxon>Candidatus Wildermuthiibacteriota</taxon>
    </lineage>
</organism>
<evidence type="ECO:0000256" key="8">
    <source>
        <dbReference type="RuleBase" id="RU363039"/>
    </source>
</evidence>
<keyword evidence="5 8" id="KW-0648">Protein biosynthesis</keyword>
<dbReference type="InterPro" id="IPR013155">
    <property type="entry name" value="M/V/L/I-tRNA-synth_anticd-bd"/>
</dbReference>
<keyword evidence="6 8" id="KW-0030">Aminoacyl-tRNA synthetase</keyword>
<dbReference type="InterPro" id="IPR009080">
    <property type="entry name" value="tRNAsynth_Ia_anticodon-bd"/>
</dbReference>
<name>A0A1G2RD92_9BACT</name>
<dbReference type="CDD" id="cd00814">
    <property type="entry name" value="MetRS_core"/>
    <property type="match status" value="1"/>
</dbReference>
<feature type="domain" description="Methionyl/Leucyl tRNA synthetase" evidence="10">
    <location>
        <begin position="138"/>
        <end position="359"/>
    </location>
</feature>
<evidence type="ECO:0000259" key="10">
    <source>
        <dbReference type="Pfam" id="PF09334"/>
    </source>
</evidence>
<dbReference type="PANTHER" id="PTHR43326">
    <property type="entry name" value="METHIONYL-TRNA SYNTHETASE"/>
    <property type="match status" value="1"/>
</dbReference>
<dbReference type="Proteomes" id="UP000177078">
    <property type="component" value="Unassembled WGS sequence"/>
</dbReference>
<sequence>MPKKFYITTSIAYTNALPHLGFALELIQADVVARYNRILGKKVFFLTGTDEHGAKVAKAAAKEGKSPKEFVDAISDKFKGLKPLLNISNDDFIRTTDQKRHWPAVKKVWLKLQKNGDIYKKKYQGLYCSGCEAFITQKDLRDGKCILHQKEPEKVEEENYFFRLSKHTKEIKDLITKNKLKIIPESKKNEMLTFLKEGLEDISFSRPRKDLKWGILVPGDDSHTIYVWADALTNYISAVGYGTAKFKQWWPTDIHFVGKDILKFHSLIWPGILLSLKLPLPKIIFVHGFINVDGQKMSKSLGNVIDPFELVKKYGVDPVRYFLLRELPPTEDGDFTYEKFEARYNADLSKGLGNLVARVVTLANKLKTQSSKLKITTQNPKLKKEIKITQEAYKKALSGFKFNEALMAVWDLISFCDRYIDKEHPWEESSKQKEVIGNLLFAISEIARLLLPFLPETAEKIFKQLKTRKNVPLFPRIGLMPALSATVTTGLDKN</sequence>
<keyword evidence="4 8" id="KW-0067">ATP-binding</keyword>
<reference evidence="11 12" key="1">
    <citation type="journal article" date="2016" name="Nat. Commun.">
        <title>Thousands of microbial genomes shed light on interconnected biogeochemical processes in an aquifer system.</title>
        <authorList>
            <person name="Anantharaman K."/>
            <person name="Brown C.T."/>
            <person name="Hug L.A."/>
            <person name="Sharon I."/>
            <person name="Castelle C.J."/>
            <person name="Probst A.J."/>
            <person name="Thomas B.C."/>
            <person name="Singh A."/>
            <person name="Wilkins M.J."/>
            <person name="Karaoz U."/>
            <person name="Brodie E.L."/>
            <person name="Williams K.H."/>
            <person name="Hubbard S.S."/>
            <person name="Banfield J.F."/>
        </authorList>
    </citation>
    <scope>NUCLEOTIDE SEQUENCE [LARGE SCALE GENOMIC DNA]</scope>
</reference>
<evidence type="ECO:0000259" key="9">
    <source>
        <dbReference type="Pfam" id="PF08264"/>
    </source>
</evidence>
<dbReference type="EC" id="6.1.1.10" evidence="1"/>
<dbReference type="AlphaFoldDB" id="A0A1G2RD92"/>
<dbReference type="GO" id="GO:0006431">
    <property type="term" value="P:methionyl-tRNA aminoacylation"/>
    <property type="evidence" value="ECO:0007669"/>
    <property type="project" value="InterPro"/>
</dbReference>
<keyword evidence="3 8" id="KW-0547">Nucleotide-binding</keyword>